<dbReference type="InterPro" id="IPR003661">
    <property type="entry name" value="HisK_dim/P_dom"/>
</dbReference>
<keyword evidence="9 13" id="KW-0067">ATP-binding</keyword>
<dbReference type="Gene3D" id="3.30.565.10">
    <property type="entry name" value="Histidine kinase-like ATPase, C-terminal domain"/>
    <property type="match status" value="1"/>
</dbReference>
<dbReference type="PROSITE" id="PS50885">
    <property type="entry name" value="HAMP"/>
    <property type="match status" value="1"/>
</dbReference>
<keyword evidence="8" id="KW-0418">Kinase</keyword>
<keyword evidence="7" id="KW-0547">Nucleotide-binding</keyword>
<evidence type="ECO:0000256" key="5">
    <source>
        <dbReference type="ARBA" id="ARBA00022553"/>
    </source>
</evidence>
<name>A0ABU5LEY0_9GAMM</name>
<evidence type="ECO:0000256" key="6">
    <source>
        <dbReference type="ARBA" id="ARBA00022679"/>
    </source>
</evidence>
<dbReference type="InterPro" id="IPR003660">
    <property type="entry name" value="HAMP_dom"/>
</dbReference>
<dbReference type="RefSeq" id="WP_322542489.1">
    <property type="nucleotide sequence ID" value="NZ_JAOBTT010000001.1"/>
</dbReference>
<comment type="catalytic activity">
    <reaction evidence="1">
        <text>ATP + protein L-histidine = ADP + protein N-phospho-L-histidine.</text>
        <dbReference type="EC" id="2.7.13.3"/>
    </reaction>
</comment>
<evidence type="ECO:0000256" key="1">
    <source>
        <dbReference type="ARBA" id="ARBA00000085"/>
    </source>
</evidence>
<dbReference type="InterPro" id="IPR004358">
    <property type="entry name" value="Sig_transdc_His_kin-like_C"/>
</dbReference>
<keyword evidence="5" id="KW-0597">Phosphoprotein</keyword>
<keyword evidence="4" id="KW-1003">Cell membrane</keyword>
<accession>A0ABU5LEY0</accession>
<dbReference type="SMART" id="SM00304">
    <property type="entry name" value="HAMP"/>
    <property type="match status" value="1"/>
</dbReference>
<proteinExistence type="predicted"/>
<feature type="domain" description="Histidine kinase" evidence="11">
    <location>
        <begin position="143"/>
        <end position="353"/>
    </location>
</feature>
<evidence type="ECO:0000256" key="2">
    <source>
        <dbReference type="ARBA" id="ARBA00004651"/>
    </source>
</evidence>
<keyword evidence="10" id="KW-0812">Transmembrane</keyword>
<evidence type="ECO:0000256" key="4">
    <source>
        <dbReference type="ARBA" id="ARBA00022475"/>
    </source>
</evidence>
<evidence type="ECO:0000256" key="10">
    <source>
        <dbReference type="SAM" id="Phobius"/>
    </source>
</evidence>
<dbReference type="SUPFAM" id="SSF55874">
    <property type="entry name" value="ATPase domain of HSP90 chaperone/DNA topoisomerase II/histidine kinase"/>
    <property type="match status" value="1"/>
</dbReference>
<dbReference type="SMART" id="SM00388">
    <property type="entry name" value="HisKA"/>
    <property type="match status" value="1"/>
</dbReference>
<evidence type="ECO:0000259" key="11">
    <source>
        <dbReference type="PROSITE" id="PS50109"/>
    </source>
</evidence>
<evidence type="ECO:0000313" key="13">
    <source>
        <dbReference type="EMBL" id="MDZ7278518.1"/>
    </source>
</evidence>
<keyword evidence="14" id="KW-1185">Reference proteome</keyword>
<keyword evidence="10" id="KW-1133">Transmembrane helix</keyword>
<comment type="caution">
    <text evidence="13">The sequence shown here is derived from an EMBL/GenBank/DDBJ whole genome shotgun (WGS) entry which is preliminary data.</text>
</comment>
<dbReference type="EC" id="2.7.13.3" evidence="3"/>
<dbReference type="GO" id="GO:0005524">
    <property type="term" value="F:ATP binding"/>
    <property type="evidence" value="ECO:0007669"/>
    <property type="project" value="UniProtKB-KW"/>
</dbReference>
<sequence length="353" mass="39041">MKREPILSRQILTYMLSLTFLIVAVSVLGSFLFYTVIIYYIPGGAEASTENQMTLLDWVWVLISTTISVAISLFFTVKLSARILTPLNSVAASLKKISQGDLAARAHSGRSHLGELKKLVEDFNEMAERLQTLDMQRNSWNAAIAHELRTPVTILRGRLQGLVDGVFEPEPMLFSSLLKQTEGLTNLIDDLRVVSASSPVGFSLSRCEVNLKETLESALTTFAPEFARHAFSLTVTLQDHVCQCDPLRILQCLNVLFDNAVHYATSRALHVSHGVTQGQNWIVVEDAGPGVPEATQKYLFQPFQRGPEAQLVNPGGYGLGLSVVKALMVAHGGDVLYQRTHDHHSVFTLKWPL</sequence>
<dbReference type="CDD" id="cd06225">
    <property type="entry name" value="HAMP"/>
    <property type="match status" value="1"/>
</dbReference>
<dbReference type="SUPFAM" id="SSF47384">
    <property type="entry name" value="Homodimeric domain of signal transducing histidine kinase"/>
    <property type="match status" value="1"/>
</dbReference>
<dbReference type="Gene3D" id="6.10.340.10">
    <property type="match status" value="1"/>
</dbReference>
<dbReference type="InterPro" id="IPR005467">
    <property type="entry name" value="His_kinase_dom"/>
</dbReference>
<dbReference type="Pfam" id="PF02518">
    <property type="entry name" value="HATPase_c"/>
    <property type="match status" value="1"/>
</dbReference>
<dbReference type="EMBL" id="JAOBTT010000001">
    <property type="protein sequence ID" value="MDZ7278518.1"/>
    <property type="molecule type" value="Genomic_DNA"/>
</dbReference>
<evidence type="ECO:0000256" key="7">
    <source>
        <dbReference type="ARBA" id="ARBA00022741"/>
    </source>
</evidence>
<dbReference type="InterPro" id="IPR036097">
    <property type="entry name" value="HisK_dim/P_sf"/>
</dbReference>
<dbReference type="InterPro" id="IPR036890">
    <property type="entry name" value="HATPase_C_sf"/>
</dbReference>
<evidence type="ECO:0000256" key="8">
    <source>
        <dbReference type="ARBA" id="ARBA00022777"/>
    </source>
</evidence>
<evidence type="ECO:0000259" key="12">
    <source>
        <dbReference type="PROSITE" id="PS50885"/>
    </source>
</evidence>
<evidence type="ECO:0000256" key="3">
    <source>
        <dbReference type="ARBA" id="ARBA00012438"/>
    </source>
</evidence>
<dbReference type="PANTHER" id="PTHR44936:SF10">
    <property type="entry name" value="SENSOR PROTEIN RSTB"/>
    <property type="match status" value="1"/>
</dbReference>
<gene>
    <name evidence="13" type="ORF">N4G40_09555</name>
</gene>
<evidence type="ECO:0000313" key="14">
    <source>
        <dbReference type="Proteomes" id="UP001288620"/>
    </source>
</evidence>
<comment type="subcellular location">
    <subcellularLocation>
        <location evidence="2">Cell membrane</location>
        <topology evidence="2">Multi-pass membrane protein</topology>
    </subcellularLocation>
</comment>
<dbReference type="PROSITE" id="PS50109">
    <property type="entry name" value="HIS_KIN"/>
    <property type="match status" value="1"/>
</dbReference>
<reference evidence="14" key="1">
    <citation type="submission" date="2023-07" db="EMBL/GenBank/DDBJ databases">
        <title>Structural and functional analysis of rice phyllospheric bacteria for their antimicrobial properties and defense elicitation against blast disease.</title>
        <authorList>
            <person name="Sahu K.P."/>
            <person name="Asharani P."/>
            <person name="Kumar M."/>
            <person name="Reddy B."/>
            <person name="Kumar A."/>
        </authorList>
    </citation>
    <scope>NUCLEOTIDE SEQUENCE [LARGE SCALE GENOMIC DNA]</scope>
    <source>
        <strain evidence="14">OsEp_Plm_30P10</strain>
    </source>
</reference>
<dbReference type="PANTHER" id="PTHR44936">
    <property type="entry name" value="SENSOR PROTEIN CREC"/>
    <property type="match status" value="1"/>
</dbReference>
<dbReference type="Pfam" id="PF00672">
    <property type="entry name" value="HAMP"/>
    <property type="match status" value="1"/>
</dbReference>
<dbReference type="Gene3D" id="1.10.287.130">
    <property type="match status" value="1"/>
</dbReference>
<dbReference type="SMART" id="SM00387">
    <property type="entry name" value="HATPase_c"/>
    <property type="match status" value="1"/>
</dbReference>
<evidence type="ECO:0000256" key="9">
    <source>
        <dbReference type="ARBA" id="ARBA00022840"/>
    </source>
</evidence>
<dbReference type="InterPro" id="IPR050980">
    <property type="entry name" value="2C_sensor_his_kinase"/>
</dbReference>
<feature type="transmembrane region" description="Helical" evidence="10">
    <location>
        <begin position="12"/>
        <end position="38"/>
    </location>
</feature>
<dbReference type="CDD" id="cd00082">
    <property type="entry name" value="HisKA"/>
    <property type="match status" value="1"/>
</dbReference>
<protein>
    <recommendedName>
        <fullName evidence="3">histidine kinase</fullName>
        <ecNumber evidence="3">2.7.13.3</ecNumber>
    </recommendedName>
</protein>
<feature type="transmembrane region" description="Helical" evidence="10">
    <location>
        <begin position="58"/>
        <end position="77"/>
    </location>
</feature>
<keyword evidence="6" id="KW-0808">Transferase</keyword>
<dbReference type="InterPro" id="IPR003594">
    <property type="entry name" value="HATPase_dom"/>
</dbReference>
<dbReference type="Pfam" id="PF00512">
    <property type="entry name" value="HisKA"/>
    <property type="match status" value="1"/>
</dbReference>
<dbReference type="CDD" id="cd00075">
    <property type="entry name" value="HATPase"/>
    <property type="match status" value="1"/>
</dbReference>
<keyword evidence="10" id="KW-0472">Membrane</keyword>
<dbReference type="Proteomes" id="UP001288620">
    <property type="component" value="Unassembled WGS sequence"/>
</dbReference>
<organism evidence="13 14">
    <name type="scientific">Pantoea eucrina</name>
    <dbReference type="NCBI Taxonomy" id="472693"/>
    <lineage>
        <taxon>Bacteria</taxon>
        <taxon>Pseudomonadati</taxon>
        <taxon>Pseudomonadota</taxon>
        <taxon>Gammaproteobacteria</taxon>
        <taxon>Enterobacterales</taxon>
        <taxon>Erwiniaceae</taxon>
        <taxon>Pantoea</taxon>
    </lineage>
</organism>
<dbReference type="PRINTS" id="PR00344">
    <property type="entry name" value="BCTRLSENSOR"/>
</dbReference>
<dbReference type="SUPFAM" id="SSF158472">
    <property type="entry name" value="HAMP domain-like"/>
    <property type="match status" value="1"/>
</dbReference>
<feature type="domain" description="HAMP" evidence="12">
    <location>
        <begin position="81"/>
        <end position="135"/>
    </location>
</feature>